<dbReference type="AlphaFoldDB" id="A0A174JZC8"/>
<evidence type="ECO:0000313" key="3">
    <source>
        <dbReference type="Proteomes" id="UP000095606"/>
    </source>
</evidence>
<name>A0A174JZC8_9BACE</name>
<dbReference type="Proteomes" id="UP000095606">
    <property type="component" value="Unassembled WGS sequence"/>
</dbReference>
<dbReference type="EMBL" id="CZAE01000006">
    <property type="protein sequence ID" value="CUP02460.1"/>
    <property type="molecule type" value="Genomic_DNA"/>
</dbReference>
<reference evidence="1 3" key="1">
    <citation type="submission" date="2015-09" db="EMBL/GenBank/DDBJ databases">
        <authorList>
            <consortium name="Pathogen Informatics"/>
        </authorList>
    </citation>
    <scope>NUCLEOTIDE SEQUENCE [LARGE SCALE GENOMIC DNA]</scope>
    <source>
        <strain evidence="1 3">2789STDY5834846</strain>
    </source>
</reference>
<gene>
    <name evidence="2" type="ORF">BFLFYP10_02162</name>
    <name evidence="1" type="ORF">ERS852461_01681</name>
</gene>
<evidence type="ECO:0000313" key="2">
    <source>
        <dbReference type="EMBL" id="VYT28330.1"/>
    </source>
</evidence>
<sequence length="57" mass="6663">MHIITAKIKVFQKPQAFLTIIMINEAIKKQTEDNYYICNNYISNNGHKSGHTRIKQI</sequence>
<protein>
    <submittedName>
        <fullName evidence="1">Uncharacterized protein</fullName>
    </submittedName>
</protein>
<accession>A0A6N2VEG1</accession>
<proteinExistence type="predicted"/>
<evidence type="ECO:0000313" key="1">
    <source>
        <dbReference type="EMBL" id="CUP02460.1"/>
    </source>
</evidence>
<accession>A0A174JZC8</accession>
<organism evidence="1 3">
    <name type="scientific">Bacteroides faecis</name>
    <dbReference type="NCBI Taxonomy" id="674529"/>
    <lineage>
        <taxon>Bacteria</taxon>
        <taxon>Pseudomonadati</taxon>
        <taxon>Bacteroidota</taxon>
        <taxon>Bacteroidia</taxon>
        <taxon>Bacteroidales</taxon>
        <taxon>Bacteroidaceae</taxon>
        <taxon>Bacteroides</taxon>
    </lineage>
</organism>
<reference evidence="2" key="2">
    <citation type="submission" date="2019-11" db="EMBL/GenBank/DDBJ databases">
        <authorList>
            <person name="Feng L."/>
        </authorList>
    </citation>
    <scope>NUCLEOTIDE SEQUENCE</scope>
    <source>
        <strain evidence="2">BfaecisLFYP10</strain>
    </source>
</reference>
<dbReference type="EMBL" id="CACRSZ010000053">
    <property type="protein sequence ID" value="VYT28330.1"/>
    <property type="molecule type" value="Genomic_DNA"/>
</dbReference>